<keyword evidence="2" id="KW-1185">Reference proteome</keyword>
<evidence type="ECO:0000313" key="1">
    <source>
        <dbReference type="EMBL" id="CAG7731163.1"/>
    </source>
</evidence>
<feature type="non-terminal residue" evidence="1">
    <location>
        <position position="1"/>
    </location>
</feature>
<name>A0A8J2NYF3_9HEXA</name>
<accession>A0A8J2NYF3</accession>
<sequence length="68" mass="7307">IGIILFYPAYGVTGVFRVNTGEVTNDITSKKLSGPAPFTFGWFGLNQGAKRSESPYCEGRAVCLSTCL</sequence>
<dbReference type="Proteomes" id="UP000708208">
    <property type="component" value="Unassembled WGS sequence"/>
</dbReference>
<reference evidence="1" key="1">
    <citation type="submission" date="2021-06" db="EMBL/GenBank/DDBJ databases">
        <authorList>
            <person name="Hodson N. C."/>
            <person name="Mongue J. A."/>
            <person name="Jaron S. K."/>
        </authorList>
    </citation>
    <scope>NUCLEOTIDE SEQUENCE</scope>
</reference>
<comment type="caution">
    <text evidence="1">The sequence shown here is derived from an EMBL/GenBank/DDBJ whole genome shotgun (WGS) entry which is preliminary data.</text>
</comment>
<organism evidence="1 2">
    <name type="scientific">Allacma fusca</name>
    <dbReference type="NCBI Taxonomy" id="39272"/>
    <lineage>
        <taxon>Eukaryota</taxon>
        <taxon>Metazoa</taxon>
        <taxon>Ecdysozoa</taxon>
        <taxon>Arthropoda</taxon>
        <taxon>Hexapoda</taxon>
        <taxon>Collembola</taxon>
        <taxon>Symphypleona</taxon>
        <taxon>Sminthuridae</taxon>
        <taxon>Allacma</taxon>
    </lineage>
</organism>
<gene>
    <name evidence="1" type="ORF">AFUS01_LOCUS19770</name>
</gene>
<evidence type="ECO:0000313" key="2">
    <source>
        <dbReference type="Proteomes" id="UP000708208"/>
    </source>
</evidence>
<proteinExistence type="predicted"/>
<dbReference type="EMBL" id="CAJVCH010207092">
    <property type="protein sequence ID" value="CAG7731163.1"/>
    <property type="molecule type" value="Genomic_DNA"/>
</dbReference>
<dbReference type="AlphaFoldDB" id="A0A8J2NYF3"/>
<protein>
    <submittedName>
        <fullName evidence="1">Uncharacterized protein</fullName>
    </submittedName>
</protein>